<dbReference type="GO" id="GO:0006307">
    <property type="term" value="P:DNA alkylation repair"/>
    <property type="evidence" value="ECO:0007669"/>
    <property type="project" value="TreeGrafter"/>
</dbReference>
<dbReference type="EMBL" id="JABEQL010000013">
    <property type="protein sequence ID" value="MBB2179730.1"/>
    <property type="molecule type" value="Genomic_DNA"/>
</dbReference>
<organism evidence="7 8">
    <name type="scientific">Gluconacetobacter tumulicola</name>
    <dbReference type="NCBI Taxonomy" id="1017177"/>
    <lineage>
        <taxon>Bacteria</taxon>
        <taxon>Pseudomonadati</taxon>
        <taxon>Pseudomonadota</taxon>
        <taxon>Alphaproteobacteria</taxon>
        <taxon>Acetobacterales</taxon>
        <taxon>Acetobacteraceae</taxon>
        <taxon>Gluconacetobacter</taxon>
    </lineage>
</organism>
<sequence>MTSSIPSPAQDRAIRAHLSAADPDLAALVARVGPCGLRVEACRAPYEALVNAIAHQQLHGRAALAILGRLVALAGGTFPNPETLLAFPEADLRACGLSGTKIRAIQGVAQARLDGTVPSRQEAESMTDDDLIARLTTLRGVGRWTVEMLLIFSLGRTDVMPVDDFGVREGWRVIKGLDTQPRPAALAAIARDWSPYRSAAAWYLWRAAEAAKAAAGRYVSTGS</sequence>
<evidence type="ECO:0000256" key="1">
    <source>
        <dbReference type="ARBA" id="ARBA00000086"/>
    </source>
</evidence>
<feature type="domain" description="HhH-GPD" evidence="6">
    <location>
        <begin position="54"/>
        <end position="209"/>
    </location>
</feature>
<dbReference type="AlphaFoldDB" id="A0A7W4PA55"/>
<evidence type="ECO:0000313" key="7">
    <source>
        <dbReference type="EMBL" id="MBB2179730.1"/>
    </source>
</evidence>
<dbReference type="EC" id="3.2.2.21" evidence="3"/>
<dbReference type="Gene3D" id="1.10.340.30">
    <property type="entry name" value="Hypothetical protein, domain 2"/>
    <property type="match status" value="1"/>
</dbReference>
<dbReference type="Pfam" id="PF00730">
    <property type="entry name" value="HhH-GPD"/>
    <property type="match status" value="1"/>
</dbReference>
<evidence type="ECO:0000256" key="3">
    <source>
        <dbReference type="ARBA" id="ARBA00012000"/>
    </source>
</evidence>
<dbReference type="PANTHER" id="PTHR43003:SF5">
    <property type="entry name" value="DNA-3-METHYLADENINE GLYCOSYLASE"/>
    <property type="match status" value="1"/>
</dbReference>
<keyword evidence="8" id="KW-1185">Reference proteome</keyword>
<dbReference type="Proteomes" id="UP000525623">
    <property type="component" value="Unassembled WGS sequence"/>
</dbReference>
<comment type="caution">
    <text evidence="7">The sequence shown here is derived from an EMBL/GenBank/DDBJ whole genome shotgun (WGS) entry which is preliminary data.</text>
</comment>
<dbReference type="PROSITE" id="PS00516">
    <property type="entry name" value="ALKYLBASE_DNA_GLYCOS"/>
    <property type="match status" value="1"/>
</dbReference>
<dbReference type="SMART" id="SM00478">
    <property type="entry name" value="ENDO3c"/>
    <property type="match status" value="1"/>
</dbReference>
<proteinExistence type="inferred from homology"/>
<evidence type="ECO:0000313" key="8">
    <source>
        <dbReference type="Proteomes" id="UP000525623"/>
    </source>
</evidence>
<dbReference type="InterPro" id="IPR051912">
    <property type="entry name" value="Alkylbase_DNA_Glycosylase/TA"/>
</dbReference>
<reference evidence="7 8" key="1">
    <citation type="submission" date="2020-04" db="EMBL/GenBank/DDBJ databases">
        <title>Description of novel Gluconacetobacter.</title>
        <authorList>
            <person name="Sombolestani A."/>
        </authorList>
    </citation>
    <scope>NUCLEOTIDE SEQUENCE [LARGE SCALE GENOMIC DNA]</scope>
    <source>
        <strain evidence="7 8">LMG 27725</strain>
    </source>
</reference>
<dbReference type="Gene3D" id="1.10.1670.40">
    <property type="match status" value="1"/>
</dbReference>
<dbReference type="PANTHER" id="PTHR43003">
    <property type="entry name" value="DNA-3-METHYLADENINE GLYCOSYLASE"/>
    <property type="match status" value="1"/>
</dbReference>
<name>A0A7W4PA55_9PROT</name>
<comment type="similarity">
    <text evidence="2">Belongs to the alkylbase DNA glycosidase AlkA family.</text>
</comment>
<dbReference type="InterPro" id="IPR000035">
    <property type="entry name" value="Alkylbase_DNA_glycsylse_CS"/>
</dbReference>
<keyword evidence="4" id="KW-0227">DNA damage</keyword>
<dbReference type="GO" id="GO:0032131">
    <property type="term" value="F:alkylated DNA binding"/>
    <property type="evidence" value="ECO:0007669"/>
    <property type="project" value="TreeGrafter"/>
</dbReference>
<dbReference type="SUPFAM" id="SSF48150">
    <property type="entry name" value="DNA-glycosylase"/>
    <property type="match status" value="1"/>
</dbReference>
<comment type="catalytic activity">
    <reaction evidence="1">
        <text>Hydrolysis of alkylated DNA, releasing 3-methyladenine, 3-methylguanine, 7-methylguanine and 7-methyladenine.</text>
        <dbReference type="EC" id="3.2.2.21"/>
    </reaction>
</comment>
<dbReference type="InterPro" id="IPR003265">
    <property type="entry name" value="HhH-GPD_domain"/>
</dbReference>
<dbReference type="GO" id="GO:0008725">
    <property type="term" value="F:DNA-3-methyladenine glycosylase activity"/>
    <property type="evidence" value="ECO:0007669"/>
    <property type="project" value="TreeGrafter"/>
</dbReference>
<dbReference type="GO" id="GO:0043916">
    <property type="term" value="F:DNA-7-methylguanine glycosylase activity"/>
    <property type="evidence" value="ECO:0007669"/>
    <property type="project" value="TreeGrafter"/>
</dbReference>
<dbReference type="GO" id="GO:0006285">
    <property type="term" value="P:base-excision repair, AP site formation"/>
    <property type="evidence" value="ECO:0007669"/>
    <property type="project" value="TreeGrafter"/>
</dbReference>
<evidence type="ECO:0000256" key="2">
    <source>
        <dbReference type="ARBA" id="ARBA00010817"/>
    </source>
</evidence>
<dbReference type="FunFam" id="1.10.340.30:FF:000004">
    <property type="entry name" value="DNA-3-methyladenine glycosylase II"/>
    <property type="match status" value="1"/>
</dbReference>
<protein>
    <recommendedName>
        <fullName evidence="3">DNA-3-methyladenine glycosylase II</fullName>
        <ecNumber evidence="3">3.2.2.21</ecNumber>
    </recommendedName>
</protein>
<evidence type="ECO:0000256" key="5">
    <source>
        <dbReference type="ARBA" id="ARBA00023204"/>
    </source>
</evidence>
<gene>
    <name evidence="7" type="ORF">HLH29_11210</name>
</gene>
<accession>A0A7W4PA55</accession>
<evidence type="ECO:0000259" key="6">
    <source>
        <dbReference type="SMART" id="SM00478"/>
    </source>
</evidence>
<keyword evidence="5" id="KW-0234">DNA repair</keyword>
<evidence type="ECO:0000256" key="4">
    <source>
        <dbReference type="ARBA" id="ARBA00022763"/>
    </source>
</evidence>
<dbReference type="InterPro" id="IPR011257">
    <property type="entry name" value="DNA_glycosylase"/>
</dbReference>
<dbReference type="GO" id="GO:0032993">
    <property type="term" value="C:protein-DNA complex"/>
    <property type="evidence" value="ECO:0007669"/>
    <property type="project" value="TreeGrafter"/>
</dbReference>
<dbReference type="CDD" id="cd00056">
    <property type="entry name" value="ENDO3c"/>
    <property type="match status" value="1"/>
</dbReference>
<dbReference type="RefSeq" id="WP_182966763.1">
    <property type="nucleotide sequence ID" value="NZ_BAABGC010000072.1"/>
</dbReference>